<name>A0AAD7XES1_9APHY</name>
<gene>
    <name evidence="6" type="ORF">ONZ51_g1508</name>
</gene>
<dbReference type="InterPro" id="IPR002893">
    <property type="entry name" value="Znf_MYND"/>
</dbReference>
<keyword evidence="3" id="KW-0862">Zinc</keyword>
<dbReference type="Proteomes" id="UP001215151">
    <property type="component" value="Unassembled WGS sequence"/>
</dbReference>
<evidence type="ECO:0000256" key="3">
    <source>
        <dbReference type="ARBA" id="ARBA00022833"/>
    </source>
</evidence>
<evidence type="ECO:0000313" key="7">
    <source>
        <dbReference type="Proteomes" id="UP001215151"/>
    </source>
</evidence>
<dbReference type="Pfam" id="PF01753">
    <property type="entry name" value="zf-MYND"/>
    <property type="match status" value="1"/>
</dbReference>
<comment type="caution">
    <text evidence="6">The sequence shown here is derived from an EMBL/GenBank/DDBJ whole genome shotgun (WGS) entry which is preliminary data.</text>
</comment>
<evidence type="ECO:0000256" key="4">
    <source>
        <dbReference type="PROSITE-ProRule" id="PRU00134"/>
    </source>
</evidence>
<keyword evidence="7" id="KW-1185">Reference proteome</keyword>
<protein>
    <recommendedName>
        <fullName evidence="5">MYND-type domain-containing protein</fullName>
    </recommendedName>
</protein>
<keyword evidence="2 4" id="KW-0863">Zinc-finger</keyword>
<dbReference type="SUPFAM" id="SSF144232">
    <property type="entry name" value="HIT/MYND zinc finger-like"/>
    <property type="match status" value="1"/>
</dbReference>
<organism evidence="6 7">
    <name type="scientific">Trametes cubensis</name>
    <dbReference type="NCBI Taxonomy" id="1111947"/>
    <lineage>
        <taxon>Eukaryota</taxon>
        <taxon>Fungi</taxon>
        <taxon>Dikarya</taxon>
        <taxon>Basidiomycota</taxon>
        <taxon>Agaricomycotina</taxon>
        <taxon>Agaricomycetes</taxon>
        <taxon>Polyporales</taxon>
        <taxon>Polyporaceae</taxon>
        <taxon>Trametes</taxon>
    </lineage>
</organism>
<accession>A0AAD7XES1</accession>
<sequence length="454" mass="50950">MDEEHVFVVPESSLPCPDFEEPSGPLLRSGLDTLLREIGTQELVSAELDEQCELVQSLTTKVRIEDPRVKNDFGCNGAMPQISQLSPCIMRLSVSGRSQDVVFLFPVVGSQNKLRLARKSLYIEVRRRISVFRRLVEGSSAMTAQVVVPISGPFLKPDGMKLNPFPIVGTGKTLHSWNIHRLSLAQLPVLDPRAPNIASWLNAHVGSMLSTRERSMRKKHRADALMFVKDTIHAMFVRATAIQGGPSARRVISLRDEQTNNCDTIFFISDIRYDLQAHTMVCDGYVLPLTHDIMPKITSFLGGLVLGNDTATISVFEGEMQAWKQLIPAFVERCRTWEHGENCEYLARKQVPLTLEMEVDPLCSCGRGKDVDSLLKVDEWKRYAPYVTRIAISPLFAVSYLETIGRDPEAHKCSVCRGRGKPKLKACSGCAKVRYCSQVCQKKDWHRHKPQCKA</sequence>
<evidence type="ECO:0000256" key="1">
    <source>
        <dbReference type="ARBA" id="ARBA00022723"/>
    </source>
</evidence>
<dbReference type="EMBL" id="JAPEVG010000021">
    <property type="protein sequence ID" value="KAJ8495750.1"/>
    <property type="molecule type" value="Genomic_DNA"/>
</dbReference>
<keyword evidence="1" id="KW-0479">Metal-binding</keyword>
<proteinExistence type="predicted"/>
<dbReference type="PROSITE" id="PS50865">
    <property type="entry name" value="ZF_MYND_2"/>
    <property type="match status" value="1"/>
</dbReference>
<dbReference type="Gene3D" id="6.10.140.2220">
    <property type="match status" value="1"/>
</dbReference>
<feature type="domain" description="MYND-type" evidence="5">
    <location>
        <begin position="413"/>
        <end position="452"/>
    </location>
</feature>
<dbReference type="GO" id="GO:0008270">
    <property type="term" value="F:zinc ion binding"/>
    <property type="evidence" value="ECO:0007669"/>
    <property type="project" value="UniProtKB-KW"/>
</dbReference>
<evidence type="ECO:0000313" key="6">
    <source>
        <dbReference type="EMBL" id="KAJ8495750.1"/>
    </source>
</evidence>
<dbReference type="AlphaFoldDB" id="A0AAD7XES1"/>
<reference evidence="6" key="1">
    <citation type="submission" date="2022-11" db="EMBL/GenBank/DDBJ databases">
        <title>Genome Sequence of Cubamyces cubensis.</title>
        <authorList>
            <person name="Buettner E."/>
        </authorList>
    </citation>
    <scope>NUCLEOTIDE SEQUENCE</scope>
    <source>
        <strain evidence="6">MPL-01</strain>
    </source>
</reference>
<evidence type="ECO:0000259" key="5">
    <source>
        <dbReference type="PROSITE" id="PS50865"/>
    </source>
</evidence>
<evidence type="ECO:0000256" key="2">
    <source>
        <dbReference type="ARBA" id="ARBA00022771"/>
    </source>
</evidence>